<dbReference type="PROSITE" id="PS51257">
    <property type="entry name" value="PROKAR_LIPOPROTEIN"/>
    <property type="match status" value="1"/>
</dbReference>
<sequence length="168" mass="17238">MKARVAASVALALAVAFGTAGCGFIAPQATTKHYDASDGVSGNVGSIDVRNAIIVTDAKNGTVGNLVVTLVNTDTKSHRVAISAGDQSSSAAYVTVQPGQVKQLGQDPENGGPSNVLIPEFTTKPGALFPVYFQYGDETGVNLKVPVLDGQLPEYSSLVPPTILPAAR</sequence>
<evidence type="ECO:0008006" key="4">
    <source>
        <dbReference type="Google" id="ProtNLM"/>
    </source>
</evidence>
<name>A0A852SYQ2_9MICO</name>
<gene>
    <name evidence="2" type="ORF">BJ963_001788</name>
</gene>
<organism evidence="2 3">
    <name type="scientific">Leifsonia soli</name>
    <dbReference type="NCBI Taxonomy" id="582665"/>
    <lineage>
        <taxon>Bacteria</taxon>
        <taxon>Bacillati</taxon>
        <taxon>Actinomycetota</taxon>
        <taxon>Actinomycetes</taxon>
        <taxon>Micrococcales</taxon>
        <taxon>Microbacteriaceae</taxon>
        <taxon>Leifsonia</taxon>
    </lineage>
</organism>
<feature type="signal peptide" evidence="1">
    <location>
        <begin position="1"/>
        <end position="20"/>
    </location>
</feature>
<protein>
    <recommendedName>
        <fullName evidence="4">DNA modification methylase</fullName>
    </recommendedName>
</protein>
<evidence type="ECO:0000313" key="2">
    <source>
        <dbReference type="EMBL" id="NYD74269.1"/>
    </source>
</evidence>
<evidence type="ECO:0000256" key="1">
    <source>
        <dbReference type="SAM" id="SignalP"/>
    </source>
</evidence>
<feature type="chain" id="PRO_5039356799" description="DNA modification methylase" evidence="1">
    <location>
        <begin position="21"/>
        <end position="168"/>
    </location>
</feature>
<dbReference type="Proteomes" id="UP000589620">
    <property type="component" value="Unassembled WGS sequence"/>
</dbReference>
<proteinExistence type="predicted"/>
<dbReference type="AlphaFoldDB" id="A0A852SYQ2"/>
<reference evidence="2 3" key="1">
    <citation type="submission" date="2020-07" db="EMBL/GenBank/DDBJ databases">
        <title>Sequencing the genomes of 1000 actinobacteria strains.</title>
        <authorList>
            <person name="Klenk H.-P."/>
        </authorList>
    </citation>
    <scope>NUCLEOTIDE SEQUENCE [LARGE SCALE GENOMIC DNA]</scope>
    <source>
        <strain evidence="2 3">DSM 23871</strain>
    </source>
</reference>
<keyword evidence="3" id="KW-1185">Reference proteome</keyword>
<evidence type="ECO:0000313" key="3">
    <source>
        <dbReference type="Proteomes" id="UP000589620"/>
    </source>
</evidence>
<keyword evidence="1" id="KW-0732">Signal</keyword>
<comment type="caution">
    <text evidence="2">The sequence shown here is derived from an EMBL/GenBank/DDBJ whole genome shotgun (WGS) entry which is preliminary data.</text>
</comment>
<dbReference type="RefSeq" id="WP_089908946.1">
    <property type="nucleotide sequence ID" value="NZ_BAAAPX010000001.1"/>
</dbReference>
<accession>A0A852SYQ2</accession>
<dbReference type="EMBL" id="JACCBJ010000001">
    <property type="protein sequence ID" value="NYD74269.1"/>
    <property type="molecule type" value="Genomic_DNA"/>
</dbReference>